<feature type="binding site" evidence="7">
    <location>
        <position position="32"/>
    </location>
    <ligand>
        <name>tRNA</name>
        <dbReference type="ChEBI" id="CHEBI:17843"/>
    </ligand>
</feature>
<dbReference type="EC" id="3.1.1.29" evidence="1 7"/>
<dbReference type="InterPro" id="IPR001328">
    <property type="entry name" value="Pept_tRNA_hydro"/>
</dbReference>
<dbReference type="PANTHER" id="PTHR17224:SF1">
    <property type="entry name" value="PEPTIDYL-TRNA HYDROLASE"/>
    <property type="match status" value="1"/>
</dbReference>
<dbReference type="Gene3D" id="3.40.50.1470">
    <property type="entry name" value="Peptidyl-tRNA hydrolase"/>
    <property type="match status" value="1"/>
</dbReference>
<dbReference type="GO" id="GO:0004045">
    <property type="term" value="F:peptidyl-tRNA hydrolase activity"/>
    <property type="evidence" value="ECO:0007669"/>
    <property type="project" value="UniProtKB-UniRule"/>
</dbReference>
<evidence type="ECO:0000256" key="2">
    <source>
        <dbReference type="ARBA" id="ARBA00022555"/>
    </source>
</evidence>
<dbReference type="GO" id="GO:0072344">
    <property type="term" value="P:rescue of stalled ribosome"/>
    <property type="evidence" value="ECO:0007669"/>
    <property type="project" value="UniProtKB-UniRule"/>
</dbReference>
<dbReference type="InterPro" id="IPR018171">
    <property type="entry name" value="Pept_tRNA_hydro_CS"/>
</dbReference>
<dbReference type="FunFam" id="3.40.50.1470:FF:000001">
    <property type="entry name" value="Peptidyl-tRNA hydrolase"/>
    <property type="match status" value="1"/>
</dbReference>
<reference evidence="8" key="2">
    <citation type="submission" date="2020-09" db="EMBL/GenBank/DDBJ databases">
        <authorList>
            <person name="Sun Q."/>
            <person name="Kim S."/>
        </authorList>
    </citation>
    <scope>NUCLEOTIDE SEQUENCE</scope>
    <source>
        <strain evidence="8">KCTC 32513</strain>
    </source>
</reference>
<dbReference type="SUPFAM" id="SSF53178">
    <property type="entry name" value="Peptidyl-tRNA hydrolase-like"/>
    <property type="match status" value="1"/>
</dbReference>
<dbReference type="GO" id="GO:0006515">
    <property type="term" value="P:protein quality control for misfolded or incompletely synthesized proteins"/>
    <property type="evidence" value="ECO:0007669"/>
    <property type="project" value="UniProtKB-UniRule"/>
</dbReference>
<reference evidence="8" key="1">
    <citation type="journal article" date="2014" name="Int. J. Syst. Evol. Microbiol.">
        <title>Complete genome sequence of Corynebacterium casei LMG S-19264T (=DSM 44701T), isolated from a smear-ripened cheese.</title>
        <authorList>
            <consortium name="US DOE Joint Genome Institute (JGI-PGF)"/>
            <person name="Walter F."/>
            <person name="Albersmeier A."/>
            <person name="Kalinowski J."/>
            <person name="Ruckert C."/>
        </authorList>
    </citation>
    <scope>NUCLEOTIDE SEQUENCE</scope>
    <source>
        <strain evidence="8">KCTC 32513</strain>
    </source>
</reference>
<keyword evidence="2 7" id="KW-0820">tRNA-binding</keyword>
<name>A0A8J3G101_9PROT</name>
<evidence type="ECO:0000313" key="8">
    <source>
        <dbReference type="EMBL" id="GHA82066.1"/>
    </source>
</evidence>
<feature type="site" description="Stabilizes the basic form of H active site to accept a proton" evidence="7">
    <location>
        <position position="109"/>
    </location>
</feature>
<accession>A0A8J3G101</accession>
<dbReference type="AlphaFoldDB" id="A0A8J3G101"/>
<evidence type="ECO:0000256" key="4">
    <source>
        <dbReference type="ARBA" id="ARBA00022884"/>
    </source>
</evidence>
<dbReference type="Proteomes" id="UP000634004">
    <property type="component" value="Unassembled WGS sequence"/>
</dbReference>
<comment type="subcellular location">
    <subcellularLocation>
        <location evidence="7">Cytoplasm</location>
    </subcellularLocation>
</comment>
<dbReference type="CDD" id="cd00462">
    <property type="entry name" value="PTH"/>
    <property type="match status" value="1"/>
</dbReference>
<feature type="binding site" evidence="7">
    <location>
        <position position="130"/>
    </location>
    <ligand>
        <name>tRNA</name>
        <dbReference type="ChEBI" id="CHEBI:17843"/>
    </ligand>
</feature>
<dbReference type="GO" id="GO:0000049">
    <property type="term" value="F:tRNA binding"/>
    <property type="evidence" value="ECO:0007669"/>
    <property type="project" value="UniProtKB-UniRule"/>
</dbReference>
<organism evidence="8 9">
    <name type="scientific">Algimonas arctica</name>
    <dbReference type="NCBI Taxonomy" id="1479486"/>
    <lineage>
        <taxon>Bacteria</taxon>
        <taxon>Pseudomonadati</taxon>
        <taxon>Pseudomonadota</taxon>
        <taxon>Alphaproteobacteria</taxon>
        <taxon>Maricaulales</taxon>
        <taxon>Robiginitomaculaceae</taxon>
        <taxon>Algimonas</taxon>
    </lineage>
</organism>
<comment type="function">
    <text evidence="7">Catalyzes the release of premature peptidyl moieties from peptidyl-tRNA molecules trapped in stalled 50S ribosomal subunits, and thus maintains levels of free tRNAs and 50S ribosomes.</text>
</comment>
<sequence>MFGWLRRKAEPSLKETQTMKLWVGLGNPGAKHALDRHNIGFMVVDAIADDHKFGPEQAKFSGLARTGMIGDEKVLILKPTTFMNKSGLSVQKAMAFYKIPLSDVTVFHDELDIAPGKVRVKMGGGLAGHNGLKSINQMCGGPDFQRIRLGIGHPGHKDRVSGYVLSGFAKDEINLRDDMCNGIGRYADKLASGATDLFQNRVAEYIAR</sequence>
<dbReference type="GO" id="GO:0005737">
    <property type="term" value="C:cytoplasm"/>
    <property type="evidence" value="ECO:0007669"/>
    <property type="project" value="UniProtKB-SubCell"/>
</dbReference>
<keyword evidence="4 7" id="KW-0694">RNA-binding</keyword>
<dbReference type="HAMAP" id="MF_00083">
    <property type="entry name" value="Pept_tRNA_hydro_bact"/>
    <property type="match status" value="1"/>
</dbReference>
<protein>
    <recommendedName>
        <fullName evidence="6 7">Peptidyl-tRNA hydrolase</fullName>
        <shortName evidence="7">Pth</shortName>
        <ecNumber evidence="1 7">3.1.1.29</ecNumber>
    </recommendedName>
</protein>
<evidence type="ECO:0000256" key="6">
    <source>
        <dbReference type="ARBA" id="ARBA00050038"/>
    </source>
</evidence>
<evidence type="ECO:0000256" key="7">
    <source>
        <dbReference type="HAMAP-Rule" id="MF_00083"/>
    </source>
</evidence>
<dbReference type="EMBL" id="BMZH01000001">
    <property type="protein sequence ID" value="GHA82066.1"/>
    <property type="molecule type" value="Genomic_DNA"/>
</dbReference>
<comment type="catalytic activity">
    <reaction evidence="7">
        <text>an N-acyl-L-alpha-aminoacyl-tRNA + H2O = an N-acyl-L-amino acid + a tRNA + H(+)</text>
        <dbReference type="Rhea" id="RHEA:54448"/>
        <dbReference type="Rhea" id="RHEA-COMP:10123"/>
        <dbReference type="Rhea" id="RHEA-COMP:13883"/>
        <dbReference type="ChEBI" id="CHEBI:15377"/>
        <dbReference type="ChEBI" id="CHEBI:15378"/>
        <dbReference type="ChEBI" id="CHEBI:59874"/>
        <dbReference type="ChEBI" id="CHEBI:78442"/>
        <dbReference type="ChEBI" id="CHEBI:138191"/>
        <dbReference type="EC" id="3.1.1.29"/>
    </reaction>
</comment>
<keyword evidence="3 7" id="KW-0378">Hydrolase</keyword>
<dbReference type="PROSITE" id="PS01196">
    <property type="entry name" value="PEPT_TRNA_HYDROL_2"/>
    <property type="match status" value="1"/>
</dbReference>
<comment type="similarity">
    <text evidence="5 7">Belongs to the PTH family.</text>
</comment>
<comment type="subunit">
    <text evidence="7">Monomer.</text>
</comment>
<feature type="binding site" evidence="7">
    <location>
        <position position="82"/>
    </location>
    <ligand>
        <name>tRNA</name>
        <dbReference type="ChEBI" id="CHEBI:17843"/>
    </ligand>
</feature>
<keyword evidence="7" id="KW-0963">Cytoplasm</keyword>
<evidence type="ECO:0000313" key="9">
    <source>
        <dbReference type="Proteomes" id="UP000634004"/>
    </source>
</evidence>
<evidence type="ECO:0000256" key="1">
    <source>
        <dbReference type="ARBA" id="ARBA00013260"/>
    </source>
</evidence>
<comment type="function">
    <text evidence="7">Hydrolyzes ribosome-free peptidyl-tRNAs (with 1 or more amino acids incorporated), which drop off the ribosome during protein synthesis, or as a result of ribosome stalling.</text>
</comment>
<feature type="active site" description="Proton acceptor" evidence="7">
    <location>
        <position position="37"/>
    </location>
</feature>
<feature type="site" description="Discriminates between blocked and unblocked aminoacyl-tRNA" evidence="7">
    <location>
        <position position="27"/>
    </location>
</feature>
<dbReference type="PANTHER" id="PTHR17224">
    <property type="entry name" value="PEPTIDYL-TRNA HYDROLASE"/>
    <property type="match status" value="1"/>
</dbReference>
<dbReference type="Pfam" id="PF01195">
    <property type="entry name" value="Pept_tRNA_hydro"/>
    <property type="match status" value="1"/>
</dbReference>
<dbReference type="InterPro" id="IPR036416">
    <property type="entry name" value="Pept_tRNA_hydro_sf"/>
</dbReference>
<evidence type="ECO:0000256" key="5">
    <source>
        <dbReference type="ARBA" id="ARBA00038063"/>
    </source>
</evidence>
<keyword evidence="9" id="KW-1185">Reference proteome</keyword>
<dbReference type="NCBIfam" id="TIGR00447">
    <property type="entry name" value="pth"/>
    <property type="match status" value="1"/>
</dbReference>
<comment type="caution">
    <text evidence="8">The sequence shown here is derived from an EMBL/GenBank/DDBJ whole genome shotgun (WGS) entry which is preliminary data.</text>
</comment>
<proteinExistence type="inferred from homology"/>
<feature type="binding site" evidence="7">
    <location>
        <position position="84"/>
    </location>
    <ligand>
        <name>tRNA</name>
        <dbReference type="ChEBI" id="CHEBI:17843"/>
    </ligand>
</feature>
<evidence type="ECO:0000256" key="3">
    <source>
        <dbReference type="ARBA" id="ARBA00022801"/>
    </source>
</evidence>
<gene>
    <name evidence="7 8" type="primary">pth</name>
    <name evidence="8" type="ORF">GCM10009069_01460</name>
</gene>